<feature type="transmembrane region" description="Helical" evidence="1">
    <location>
        <begin position="115"/>
        <end position="140"/>
    </location>
</feature>
<proteinExistence type="predicted"/>
<comment type="caution">
    <text evidence="2">The sequence shown here is derived from an EMBL/GenBank/DDBJ whole genome shotgun (WGS) entry which is preliminary data.</text>
</comment>
<evidence type="ECO:0000313" key="2">
    <source>
        <dbReference type="EMBL" id="MEJ4100359.1"/>
    </source>
</evidence>
<feature type="transmembrane region" description="Helical" evidence="1">
    <location>
        <begin position="197"/>
        <end position="217"/>
    </location>
</feature>
<evidence type="ECO:0000313" key="3">
    <source>
        <dbReference type="Proteomes" id="UP001359781"/>
    </source>
</evidence>
<dbReference type="EMBL" id="JBAHVJ010000008">
    <property type="protein sequence ID" value="MEJ4100359.1"/>
    <property type="molecule type" value="Genomic_DNA"/>
</dbReference>
<evidence type="ECO:0000256" key="1">
    <source>
        <dbReference type="SAM" id="Phobius"/>
    </source>
</evidence>
<reference evidence="2 3" key="1">
    <citation type="submission" date="2024-02" db="EMBL/GenBank/DDBJ databases">
        <title>Whole genome sequencing and characterization of Corynebacterium isolated from the ocular surface of dry eye disease sufferers.</title>
        <authorList>
            <person name="Naqvi M."/>
        </authorList>
    </citation>
    <scope>NUCLEOTIDE SEQUENCE [LARGE SCALE GENOMIC DNA]</scope>
    <source>
        <strain evidence="2 3">PCRF</strain>
    </source>
</reference>
<keyword evidence="1" id="KW-0812">Transmembrane</keyword>
<accession>A0ABU8NZB7</accession>
<name>A0ABU8NZB7_9CORY</name>
<evidence type="ECO:0008006" key="4">
    <source>
        <dbReference type="Google" id="ProtNLM"/>
    </source>
</evidence>
<feature type="transmembrane region" description="Helical" evidence="1">
    <location>
        <begin position="51"/>
        <end position="71"/>
    </location>
</feature>
<protein>
    <recommendedName>
        <fullName evidence="4">DUF1648 domain-containing protein</fullName>
    </recommendedName>
</protein>
<keyword evidence="1" id="KW-1133">Transmembrane helix</keyword>
<feature type="transmembrane region" description="Helical" evidence="1">
    <location>
        <begin position="83"/>
        <end position="103"/>
    </location>
</feature>
<gene>
    <name evidence="2" type="ORF">V5S96_08335</name>
</gene>
<feature type="transmembrane region" description="Helical" evidence="1">
    <location>
        <begin position="172"/>
        <end position="190"/>
    </location>
</feature>
<keyword evidence="3" id="KW-1185">Reference proteome</keyword>
<dbReference type="RefSeq" id="WP_337890722.1">
    <property type="nucleotide sequence ID" value="NZ_JBAHVI010000008.1"/>
</dbReference>
<sequence length="317" mass="32466">MTRFLLSTALPIGLISAALLIWSLLLMDGVPDPVAVHFSGSTPDGYAAPWALWGCAAALAAALLGLFCWFSARGLAQGRMARFHAAAAAFGCFLVTGTAFLLLRLNEGAPDASRVSLRAAHVAALCAGALIGAALVAVLARPAPRDAAAPVVPGALSIPDGGAAAWVGTTSLPLPLLLILGAATAALVLCGALSTPWLLPAGLLVFLLTLATASWQVRADAQGLTVRSLMGWPRLRVAAREIARAEVADLSPADWGGWGWRVSPRGRALMLRGGPGLRVRHAGGAVTEVSCPDAEQAAAVLNSYAGSPREAATRTPR</sequence>
<keyword evidence="1" id="KW-0472">Membrane</keyword>
<organism evidence="2 3">
    <name type="scientific">Corynebacterium mastitidis</name>
    <dbReference type="NCBI Taxonomy" id="161890"/>
    <lineage>
        <taxon>Bacteria</taxon>
        <taxon>Bacillati</taxon>
        <taxon>Actinomycetota</taxon>
        <taxon>Actinomycetes</taxon>
        <taxon>Mycobacteriales</taxon>
        <taxon>Corynebacteriaceae</taxon>
        <taxon>Corynebacterium</taxon>
    </lineage>
</organism>
<dbReference type="Proteomes" id="UP001359781">
    <property type="component" value="Unassembled WGS sequence"/>
</dbReference>